<organism evidence="17 18">
    <name type="scientific">Nocardioides perillae</name>
    <dbReference type="NCBI Taxonomy" id="1119534"/>
    <lineage>
        <taxon>Bacteria</taxon>
        <taxon>Bacillati</taxon>
        <taxon>Actinomycetota</taxon>
        <taxon>Actinomycetes</taxon>
        <taxon>Propionibacteriales</taxon>
        <taxon>Nocardioidaceae</taxon>
        <taxon>Nocardioides</taxon>
    </lineage>
</organism>
<dbReference type="RefSeq" id="WP_179518655.1">
    <property type="nucleotide sequence ID" value="NZ_JACCAC010000001.1"/>
</dbReference>
<dbReference type="Gene3D" id="3.40.630.30">
    <property type="match status" value="1"/>
</dbReference>
<evidence type="ECO:0000256" key="9">
    <source>
        <dbReference type="ARBA" id="ARBA00022679"/>
    </source>
</evidence>
<dbReference type="CDD" id="cd04301">
    <property type="entry name" value="NAT_SF"/>
    <property type="match status" value="1"/>
</dbReference>
<dbReference type="EMBL" id="JACCAC010000001">
    <property type="protein sequence ID" value="NYG56394.1"/>
    <property type="molecule type" value="Genomic_DNA"/>
</dbReference>
<keyword evidence="7 15" id="KW-0963">Cytoplasm</keyword>
<comment type="function">
    <text evidence="1 15">Specifically methylates guanosine-37 in various tRNAs.</text>
</comment>
<evidence type="ECO:0000259" key="16">
    <source>
        <dbReference type="PROSITE" id="PS51186"/>
    </source>
</evidence>
<dbReference type="Pfam" id="PF00583">
    <property type="entry name" value="Acetyltransf_1"/>
    <property type="match status" value="1"/>
</dbReference>
<gene>
    <name evidence="15" type="primary">trmD</name>
    <name evidence="17" type="ORF">BJ989_002698</name>
</gene>
<comment type="catalytic activity">
    <reaction evidence="14 15">
        <text>guanosine(37) in tRNA + S-adenosyl-L-methionine = N(1)-methylguanosine(37) in tRNA + S-adenosyl-L-homocysteine + H(+)</text>
        <dbReference type="Rhea" id="RHEA:36899"/>
        <dbReference type="Rhea" id="RHEA-COMP:10145"/>
        <dbReference type="Rhea" id="RHEA-COMP:10147"/>
        <dbReference type="ChEBI" id="CHEBI:15378"/>
        <dbReference type="ChEBI" id="CHEBI:57856"/>
        <dbReference type="ChEBI" id="CHEBI:59789"/>
        <dbReference type="ChEBI" id="CHEBI:73542"/>
        <dbReference type="ChEBI" id="CHEBI:74269"/>
        <dbReference type="EC" id="2.1.1.228"/>
    </reaction>
</comment>
<dbReference type="InterPro" id="IPR029028">
    <property type="entry name" value="Alpha/beta_knot_MTases"/>
</dbReference>
<evidence type="ECO:0000256" key="13">
    <source>
        <dbReference type="ARBA" id="ARBA00033392"/>
    </source>
</evidence>
<sequence>MRADVVSIFPDYLRPLELSLPGKAQQKGLLDLRVHDLRQWTHDRHRTVDDTPYGGGAGMVMRPEPWGEALDALEVEGATVVVPTPSGRPFTQAMARELAGRDRLVVLCGRYEGIDARVLEHAAARTELLEVSLGDYVLNGGEVAALALLEAVVRLLPGFMGNPASLVEESHEDGLLEYPVYTKPAAWRGLEVPAVLLSGDHGAIAAWRAAQSRRRTAERRPDLLTATTAPGELLVRPAVRADAGELLTLQRACWLTEQQENPGVHIPAAHETLAEVVDGLAAWSTYVVRDGARLVGSVRARPEVAGSTVWEVGRLMVAPDRQGGGLGRRLLEHALDVAPDAVTSYRLLTGRGSVRNHRLYRAAGFRARPELDAPDGAVWFTRPRRR</sequence>
<dbReference type="NCBIfam" id="NF000648">
    <property type="entry name" value="PRK00026.1"/>
    <property type="match status" value="1"/>
</dbReference>
<name>A0A7Y9RYE6_9ACTN</name>
<evidence type="ECO:0000256" key="6">
    <source>
        <dbReference type="ARBA" id="ARBA00014679"/>
    </source>
</evidence>
<keyword evidence="18" id="KW-1185">Reference proteome</keyword>
<evidence type="ECO:0000256" key="14">
    <source>
        <dbReference type="ARBA" id="ARBA00047783"/>
    </source>
</evidence>
<dbReference type="GO" id="GO:0052906">
    <property type="term" value="F:tRNA (guanine(37)-N1)-methyltransferase activity"/>
    <property type="evidence" value="ECO:0007669"/>
    <property type="project" value="UniProtKB-UniRule"/>
</dbReference>
<dbReference type="InterPro" id="IPR023148">
    <property type="entry name" value="tRNA_m1G_MeTrfase_C_sf"/>
</dbReference>
<dbReference type="Pfam" id="PF01746">
    <property type="entry name" value="tRNA_m1G_MT"/>
    <property type="match status" value="1"/>
</dbReference>
<dbReference type="GO" id="GO:0005829">
    <property type="term" value="C:cytosol"/>
    <property type="evidence" value="ECO:0007669"/>
    <property type="project" value="TreeGrafter"/>
</dbReference>
<dbReference type="PANTHER" id="PTHR46417:SF1">
    <property type="entry name" value="TRNA (GUANINE-N(1)-)-METHYLTRANSFERASE"/>
    <property type="match status" value="1"/>
</dbReference>
<dbReference type="InterPro" id="IPR016181">
    <property type="entry name" value="Acyl_CoA_acyltransferase"/>
</dbReference>
<dbReference type="InterPro" id="IPR029026">
    <property type="entry name" value="tRNA_m1G_MTases_N"/>
</dbReference>
<dbReference type="InterPro" id="IPR000182">
    <property type="entry name" value="GNAT_dom"/>
</dbReference>
<evidence type="ECO:0000256" key="2">
    <source>
        <dbReference type="ARBA" id="ARBA00004496"/>
    </source>
</evidence>
<comment type="similarity">
    <text evidence="3 15">Belongs to the RNA methyltransferase TrmD family.</text>
</comment>
<dbReference type="SUPFAM" id="SSF75217">
    <property type="entry name" value="alpha/beta knot"/>
    <property type="match status" value="1"/>
</dbReference>
<feature type="domain" description="N-acetyltransferase" evidence="16">
    <location>
        <begin position="233"/>
        <end position="385"/>
    </location>
</feature>
<accession>A0A7Y9RYE6</accession>
<dbReference type="AlphaFoldDB" id="A0A7Y9RYE6"/>
<keyword evidence="11 15" id="KW-0819">tRNA processing</keyword>
<dbReference type="Proteomes" id="UP000544110">
    <property type="component" value="Unassembled WGS sequence"/>
</dbReference>
<comment type="subcellular location">
    <subcellularLocation>
        <location evidence="2 15">Cytoplasm</location>
    </subcellularLocation>
</comment>
<dbReference type="InterPro" id="IPR002649">
    <property type="entry name" value="tRNA_m1G_MeTrfase_TrmD"/>
</dbReference>
<evidence type="ECO:0000256" key="8">
    <source>
        <dbReference type="ARBA" id="ARBA00022603"/>
    </source>
</evidence>
<dbReference type="SUPFAM" id="SSF55729">
    <property type="entry name" value="Acyl-CoA N-acyltransferases (Nat)"/>
    <property type="match status" value="1"/>
</dbReference>
<dbReference type="PANTHER" id="PTHR46417">
    <property type="entry name" value="TRNA (GUANINE-N(1)-)-METHYLTRANSFERASE"/>
    <property type="match status" value="1"/>
</dbReference>
<comment type="caution">
    <text evidence="17">The sequence shown here is derived from an EMBL/GenBank/DDBJ whole genome shotgun (WGS) entry which is preliminary data.</text>
</comment>
<proteinExistence type="inferred from homology"/>
<dbReference type="CDD" id="cd18080">
    <property type="entry name" value="TrmD-like"/>
    <property type="match status" value="1"/>
</dbReference>
<keyword evidence="8 15" id="KW-0489">Methyltransferase</keyword>
<dbReference type="HAMAP" id="MF_00605">
    <property type="entry name" value="TrmD"/>
    <property type="match status" value="1"/>
</dbReference>
<evidence type="ECO:0000256" key="1">
    <source>
        <dbReference type="ARBA" id="ARBA00002634"/>
    </source>
</evidence>
<dbReference type="EC" id="2.1.1.228" evidence="5 15"/>
<keyword evidence="10 15" id="KW-0949">S-adenosyl-L-methionine</keyword>
<protein>
    <recommendedName>
        <fullName evidence="6 15">tRNA (guanine-N(1)-)-methyltransferase</fullName>
        <ecNumber evidence="5 15">2.1.1.228</ecNumber>
    </recommendedName>
    <alternativeName>
        <fullName evidence="12 15">M1G-methyltransferase</fullName>
    </alternativeName>
    <alternativeName>
        <fullName evidence="13 15">tRNA [GM37] methyltransferase</fullName>
    </alternativeName>
</protein>
<evidence type="ECO:0000256" key="5">
    <source>
        <dbReference type="ARBA" id="ARBA00012807"/>
    </source>
</evidence>
<evidence type="ECO:0000256" key="12">
    <source>
        <dbReference type="ARBA" id="ARBA00029736"/>
    </source>
</evidence>
<evidence type="ECO:0000256" key="7">
    <source>
        <dbReference type="ARBA" id="ARBA00022490"/>
    </source>
</evidence>
<dbReference type="PROSITE" id="PS51186">
    <property type="entry name" value="GNAT"/>
    <property type="match status" value="1"/>
</dbReference>
<evidence type="ECO:0000256" key="15">
    <source>
        <dbReference type="HAMAP-Rule" id="MF_00605"/>
    </source>
</evidence>
<evidence type="ECO:0000313" key="18">
    <source>
        <dbReference type="Proteomes" id="UP000544110"/>
    </source>
</evidence>
<keyword evidence="9 15" id="KW-0808">Transferase</keyword>
<dbReference type="Gene3D" id="1.10.1270.20">
    <property type="entry name" value="tRNA(m1g37)methyltransferase, domain 2"/>
    <property type="match status" value="1"/>
</dbReference>
<reference evidence="17 18" key="1">
    <citation type="submission" date="2020-07" db="EMBL/GenBank/DDBJ databases">
        <title>Sequencing the genomes of 1000 actinobacteria strains.</title>
        <authorList>
            <person name="Klenk H.-P."/>
        </authorList>
    </citation>
    <scope>NUCLEOTIDE SEQUENCE [LARGE SCALE GENOMIC DNA]</scope>
    <source>
        <strain evidence="17 18">DSM 24552</strain>
    </source>
</reference>
<evidence type="ECO:0000256" key="3">
    <source>
        <dbReference type="ARBA" id="ARBA00007630"/>
    </source>
</evidence>
<dbReference type="InterPro" id="IPR016009">
    <property type="entry name" value="tRNA_MeTrfase_TRMD/TRM10"/>
</dbReference>
<feature type="binding site" evidence="15">
    <location>
        <begin position="133"/>
        <end position="138"/>
    </location>
    <ligand>
        <name>S-adenosyl-L-methionine</name>
        <dbReference type="ChEBI" id="CHEBI:59789"/>
    </ligand>
</feature>
<evidence type="ECO:0000313" key="17">
    <source>
        <dbReference type="EMBL" id="NYG56394.1"/>
    </source>
</evidence>
<dbReference type="GO" id="GO:0016747">
    <property type="term" value="F:acyltransferase activity, transferring groups other than amino-acyl groups"/>
    <property type="evidence" value="ECO:0007669"/>
    <property type="project" value="InterPro"/>
</dbReference>
<comment type="subunit">
    <text evidence="4 15">Homodimer.</text>
</comment>
<dbReference type="GO" id="GO:0002939">
    <property type="term" value="P:tRNA N1-guanine methylation"/>
    <property type="evidence" value="ECO:0007669"/>
    <property type="project" value="TreeGrafter"/>
</dbReference>
<dbReference type="Gene3D" id="3.40.1280.10">
    <property type="match status" value="1"/>
</dbReference>
<evidence type="ECO:0000256" key="11">
    <source>
        <dbReference type="ARBA" id="ARBA00022694"/>
    </source>
</evidence>
<dbReference type="NCBIfam" id="TIGR00088">
    <property type="entry name" value="trmD"/>
    <property type="match status" value="1"/>
</dbReference>
<evidence type="ECO:0000256" key="10">
    <source>
        <dbReference type="ARBA" id="ARBA00022691"/>
    </source>
</evidence>
<evidence type="ECO:0000256" key="4">
    <source>
        <dbReference type="ARBA" id="ARBA00011738"/>
    </source>
</evidence>
<dbReference type="FunFam" id="3.40.1280.10:FF:000001">
    <property type="entry name" value="tRNA (guanine-N(1)-)-methyltransferase"/>
    <property type="match status" value="1"/>
</dbReference>
<feature type="binding site" evidence="15">
    <location>
        <position position="109"/>
    </location>
    <ligand>
        <name>S-adenosyl-L-methionine</name>
        <dbReference type="ChEBI" id="CHEBI:59789"/>
    </ligand>
</feature>